<accession>I4D3C8</accession>
<dbReference type="STRING" id="646529.Desaci_1276"/>
<dbReference type="SUPFAM" id="SSF47413">
    <property type="entry name" value="lambda repressor-like DNA-binding domains"/>
    <property type="match status" value="1"/>
</dbReference>
<dbReference type="HOGENOM" id="CLU_176794_2_0_9"/>
<dbReference type="CDD" id="cd00093">
    <property type="entry name" value="HTH_XRE"/>
    <property type="match status" value="1"/>
</dbReference>
<dbReference type="Pfam" id="PF01381">
    <property type="entry name" value="HTH_3"/>
    <property type="match status" value="1"/>
</dbReference>
<sequence>MNLSKEKITYLIQQRGLTQNELARALNIRPGSLSNALSGKRGVGRKILSALLREFPGESAMSLTKRQVAV</sequence>
<dbReference type="EMBL" id="CP003639">
    <property type="protein sequence ID" value="AFM40302.1"/>
    <property type="molecule type" value="Genomic_DNA"/>
</dbReference>
<dbReference type="InterPro" id="IPR010982">
    <property type="entry name" value="Lambda_DNA-bd_dom_sf"/>
</dbReference>
<evidence type="ECO:0000313" key="3">
    <source>
        <dbReference type="Proteomes" id="UP000002892"/>
    </source>
</evidence>
<dbReference type="SMART" id="SM00530">
    <property type="entry name" value="HTH_XRE"/>
    <property type="match status" value="1"/>
</dbReference>
<dbReference type="PROSITE" id="PS50943">
    <property type="entry name" value="HTH_CROC1"/>
    <property type="match status" value="1"/>
</dbReference>
<dbReference type="GO" id="GO:0003677">
    <property type="term" value="F:DNA binding"/>
    <property type="evidence" value="ECO:0007669"/>
    <property type="project" value="InterPro"/>
</dbReference>
<keyword evidence="3" id="KW-1185">Reference proteome</keyword>
<evidence type="ECO:0000313" key="2">
    <source>
        <dbReference type="EMBL" id="AFM40302.1"/>
    </source>
</evidence>
<organism evidence="2 3">
    <name type="scientific">Desulfosporosinus acidiphilus (strain DSM 22704 / JCM 16185 / SJ4)</name>
    <dbReference type="NCBI Taxonomy" id="646529"/>
    <lineage>
        <taxon>Bacteria</taxon>
        <taxon>Bacillati</taxon>
        <taxon>Bacillota</taxon>
        <taxon>Clostridia</taxon>
        <taxon>Eubacteriales</taxon>
        <taxon>Desulfitobacteriaceae</taxon>
        <taxon>Desulfosporosinus</taxon>
    </lineage>
</organism>
<protein>
    <submittedName>
        <fullName evidence="2">Putative transcription regulator containing HTH domain</fullName>
    </submittedName>
</protein>
<dbReference type="KEGG" id="dai:Desaci_1276"/>
<dbReference type="RefSeq" id="WP_014826309.1">
    <property type="nucleotide sequence ID" value="NC_018068.1"/>
</dbReference>
<dbReference type="Proteomes" id="UP000002892">
    <property type="component" value="Chromosome"/>
</dbReference>
<proteinExistence type="predicted"/>
<dbReference type="Gene3D" id="1.10.260.40">
    <property type="entry name" value="lambda repressor-like DNA-binding domains"/>
    <property type="match status" value="1"/>
</dbReference>
<dbReference type="AlphaFoldDB" id="I4D3C8"/>
<dbReference type="InterPro" id="IPR001387">
    <property type="entry name" value="Cro/C1-type_HTH"/>
</dbReference>
<evidence type="ECO:0000259" key="1">
    <source>
        <dbReference type="PROSITE" id="PS50943"/>
    </source>
</evidence>
<name>I4D3C8_DESAJ</name>
<dbReference type="OrthoDB" id="428540at2"/>
<reference evidence="2 3" key="1">
    <citation type="journal article" date="2012" name="J. Bacteriol.">
        <title>Complete genome sequences of Desulfosporosinus orientis DSM765T, Desulfosporosinus youngiae DSM17734T, Desulfosporosinus meridiei DSM13257T, and Desulfosporosinus acidiphilus DSM22704T.</title>
        <authorList>
            <person name="Pester M."/>
            <person name="Brambilla E."/>
            <person name="Alazard D."/>
            <person name="Rattei T."/>
            <person name="Weinmaier T."/>
            <person name="Han J."/>
            <person name="Lucas S."/>
            <person name="Lapidus A."/>
            <person name="Cheng J.F."/>
            <person name="Goodwin L."/>
            <person name="Pitluck S."/>
            <person name="Peters L."/>
            <person name="Ovchinnikova G."/>
            <person name="Teshima H."/>
            <person name="Detter J.C."/>
            <person name="Han C.S."/>
            <person name="Tapia R."/>
            <person name="Land M.L."/>
            <person name="Hauser L."/>
            <person name="Kyrpides N.C."/>
            <person name="Ivanova N.N."/>
            <person name="Pagani I."/>
            <person name="Huntmann M."/>
            <person name="Wei C.L."/>
            <person name="Davenport K.W."/>
            <person name="Daligault H."/>
            <person name="Chain P.S."/>
            <person name="Chen A."/>
            <person name="Mavromatis K."/>
            <person name="Markowitz V."/>
            <person name="Szeto E."/>
            <person name="Mikhailova N."/>
            <person name="Pati A."/>
            <person name="Wagner M."/>
            <person name="Woyke T."/>
            <person name="Ollivier B."/>
            <person name="Klenk H.P."/>
            <person name="Spring S."/>
            <person name="Loy A."/>
        </authorList>
    </citation>
    <scope>NUCLEOTIDE SEQUENCE [LARGE SCALE GENOMIC DNA]</scope>
    <source>
        <strain evidence="3">DSM 22704 / JCM 16185 / SJ4</strain>
    </source>
</reference>
<gene>
    <name evidence="2" type="ordered locus">Desaci_1276</name>
</gene>
<feature type="domain" description="HTH cro/C1-type" evidence="1">
    <location>
        <begin position="8"/>
        <end position="62"/>
    </location>
</feature>